<dbReference type="PANTHER" id="PTHR30469">
    <property type="entry name" value="MULTIDRUG RESISTANCE PROTEIN MDTA"/>
    <property type="match status" value="1"/>
</dbReference>
<dbReference type="FunFam" id="2.40.420.20:FF:000007">
    <property type="entry name" value="HAE1 family efflux pump MFP component"/>
    <property type="match status" value="1"/>
</dbReference>
<name>A0A367QUD0_9NOSO</name>
<keyword evidence="4" id="KW-1133">Transmembrane helix</keyword>
<dbReference type="Gene3D" id="2.40.50.100">
    <property type="match status" value="2"/>
</dbReference>
<feature type="domain" description="YbhG-like alpha-helical hairpin" evidence="5">
    <location>
        <begin position="199"/>
        <end position="294"/>
    </location>
</feature>
<dbReference type="GO" id="GO:0015562">
    <property type="term" value="F:efflux transmembrane transporter activity"/>
    <property type="evidence" value="ECO:0007669"/>
    <property type="project" value="TreeGrafter"/>
</dbReference>
<dbReference type="SUPFAM" id="SSF111369">
    <property type="entry name" value="HlyD-like secretion proteins"/>
    <property type="match status" value="3"/>
</dbReference>
<evidence type="ECO:0000256" key="3">
    <source>
        <dbReference type="SAM" id="MobiDB-lite"/>
    </source>
</evidence>
<dbReference type="NCBIfam" id="TIGR01730">
    <property type="entry name" value="RND_mfp"/>
    <property type="match status" value="1"/>
</dbReference>
<evidence type="ECO:0000313" key="7">
    <source>
        <dbReference type="Proteomes" id="UP000252107"/>
    </source>
</evidence>
<sequence length="529" mass="57034">MPHSEFSDSLVPLETEQPTVTDANQVQQQESLPEQKQLSKPKKRRWPLILGVILLIAGGGLGWRWWQSSLASNAPPGAGAAAKPMGIPVKLATVETATIQETSDFVGSLEAPRSVILKPEIEGRVSEILFKEGDRIQQGQVVIRLQSDNAQAQLLQAKASLEQSQARLAELKAGTRKEEIAQARAQFAQAQARLIDAQAGAQPEEVAQAEAQIESAKSDLELAQSRAKRYEQLRKEGAVSQDALEGYLKEQRSAEASLVVAQRRLQQVRKSRSSDISELAAALEQQKQNVRQLENGSRPEEIAQARSQVTQAAAQVQAAQVQLQYTNVRAPFAGIVGDIPARVGEYVGKGDQLTTLTKNDSLELNLSIPLTEAKQLRIGLPVQMLDAQGQPTATGKVSFISPDASTNSQTVLAKATFGNSRNQLLNRQLVQTKVIWDERPGILIPVTAVSRLGGQTFVFVAQAPEKPQPGAPPLVALQKSVKLGDIQGSNYQVLEGLKAGEKIVVSGILNLTNGAPIMPASEETGTEKP</sequence>
<accession>A0A367QUD0</accession>
<gene>
    <name evidence="6" type="ORF">A6770_25055</name>
</gene>
<protein>
    <submittedName>
        <fullName evidence="6">Efflux transporter periplasmic adaptor subunit</fullName>
    </submittedName>
</protein>
<dbReference type="InterPro" id="IPR006143">
    <property type="entry name" value="RND_pump_MFP"/>
</dbReference>
<dbReference type="Gene3D" id="1.10.287.470">
    <property type="entry name" value="Helix hairpin bin"/>
    <property type="match status" value="2"/>
</dbReference>
<feature type="domain" description="YbhG-like alpha-helical hairpin" evidence="5">
    <location>
        <begin position="148"/>
        <end position="198"/>
    </location>
</feature>
<organism evidence="6 7">
    <name type="scientific">Nostoc minutum NIES-26</name>
    <dbReference type="NCBI Taxonomy" id="1844469"/>
    <lineage>
        <taxon>Bacteria</taxon>
        <taxon>Bacillati</taxon>
        <taxon>Cyanobacteriota</taxon>
        <taxon>Cyanophyceae</taxon>
        <taxon>Nostocales</taxon>
        <taxon>Nostocaceae</taxon>
        <taxon>Nostoc</taxon>
    </lineage>
</organism>
<feature type="region of interest" description="Disordered" evidence="3">
    <location>
        <begin position="1"/>
        <end position="39"/>
    </location>
</feature>
<keyword evidence="4" id="KW-0812">Transmembrane</keyword>
<feature type="compositionally biased region" description="Polar residues" evidence="3">
    <location>
        <begin position="16"/>
        <end position="38"/>
    </location>
</feature>
<dbReference type="Gene3D" id="2.40.420.20">
    <property type="match status" value="1"/>
</dbReference>
<dbReference type="Gene3D" id="2.40.30.170">
    <property type="match status" value="1"/>
</dbReference>
<evidence type="ECO:0000256" key="4">
    <source>
        <dbReference type="SAM" id="Phobius"/>
    </source>
</evidence>
<comment type="similarity">
    <text evidence="1">Belongs to the membrane fusion protein (MFP) (TC 8.A.1) family.</text>
</comment>
<feature type="coiled-coil region" evidence="2">
    <location>
        <begin position="147"/>
        <end position="174"/>
    </location>
</feature>
<comment type="caution">
    <text evidence="6">The sequence shown here is derived from an EMBL/GenBank/DDBJ whole genome shotgun (WGS) entry which is preliminary data.</text>
</comment>
<evidence type="ECO:0000313" key="6">
    <source>
        <dbReference type="EMBL" id="RCJ27818.1"/>
    </source>
</evidence>
<keyword evidence="2" id="KW-0175">Coiled coil</keyword>
<feature type="coiled-coil region" evidence="2">
    <location>
        <begin position="276"/>
        <end position="322"/>
    </location>
</feature>
<dbReference type="AlphaFoldDB" id="A0A367QUD0"/>
<evidence type="ECO:0000256" key="1">
    <source>
        <dbReference type="ARBA" id="ARBA00009477"/>
    </source>
</evidence>
<dbReference type="GO" id="GO:1990281">
    <property type="term" value="C:efflux pump complex"/>
    <property type="evidence" value="ECO:0007669"/>
    <property type="project" value="TreeGrafter"/>
</dbReference>
<keyword evidence="7" id="KW-1185">Reference proteome</keyword>
<feature type="transmembrane region" description="Helical" evidence="4">
    <location>
        <begin position="46"/>
        <end position="66"/>
    </location>
</feature>
<proteinExistence type="inferred from homology"/>
<keyword evidence="4" id="KW-0472">Membrane</keyword>
<evidence type="ECO:0000256" key="2">
    <source>
        <dbReference type="SAM" id="Coils"/>
    </source>
</evidence>
<dbReference type="Proteomes" id="UP000252107">
    <property type="component" value="Unassembled WGS sequence"/>
</dbReference>
<evidence type="ECO:0000259" key="5">
    <source>
        <dbReference type="Pfam" id="PF25881"/>
    </source>
</evidence>
<dbReference type="EMBL" id="LXQD01000302">
    <property type="protein sequence ID" value="RCJ27818.1"/>
    <property type="molecule type" value="Genomic_DNA"/>
</dbReference>
<dbReference type="Pfam" id="PF25881">
    <property type="entry name" value="HH_YBHG"/>
    <property type="match status" value="2"/>
</dbReference>
<reference evidence="6" key="1">
    <citation type="submission" date="2016-04" db="EMBL/GenBank/DDBJ databases">
        <authorList>
            <person name="Tabuchi Yagui T.R."/>
        </authorList>
    </citation>
    <scope>NUCLEOTIDE SEQUENCE [LARGE SCALE GENOMIC DNA]</scope>
    <source>
        <strain evidence="6">NIES-26</strain>
    </source>
</reference>
<dbReference type="PANTHER" id="PTHR30469:SF39">
    <property type="entry name" value="SLL0180 PROTEIN"/>
    <property type="match status" value="1"/>
</dbReference>
<dbReference type="PRINTS" id="PR01490">
    <property type="entry name" value="RTXTOXIND"/>
</dbReference>
<dbReference type="InterPro" id="IPR059052">
    <property type="entry name" value="HH_YbhG-like"/>
</dbReference>
<feature type="coiled-coil region" evidence="2">
    <location>
        <begin position="206"/>
        <end position="233"/>
    </location>
</feature>